<evidence type="ECO:0000313" key="1">
    <source>
        <dbReference type="EMBL" id="MBB4651393.1"/>
    </source>
</evidence>
<accession>A0ABR6L3L8</accession>
<organism evidence="1 2">
    <name type="scientific">Aminobacter niigataensis</name>
    <dbReference type="NCBI Taxonomy" id="83265"/>
    <lineage>
        <taxon>Bacteria</taxon>
        <taxon>Pseudomonadati</taxon>
        <taxon>Pseudomonadota</taxon>
        <taxon>Alphaproteobacteria</taxon>
        <taxon>Hyphomicrobiales</taxon>
        <taxon>Phyllobacteriaceae</taxon>
        <taxon>Aminobacter</taxon>
    </lineage>
</organism>
<dbReference type="Proteomes" id="UP000539538">
    <property type="component" value="Unassembled WGS sequence"/>
</dbReference>
<reference evidence="1 2" key="1">
    <citation type="submission" date="2020-08" db="EMBL/GenBank/DDBJ databases">
        <title>Genomic Encyclopedia of Type Strains, Phase IV (KMG-IV): sequencing the most valuable type-strain genomes for metagenomic binning, comparative biology and taxonomic classification.</title>
        <authorList>
            <person name="Goeker M."/>
        </authorList>
    </citation>
    <scope>NUCLEOTIDE SEQUENCE [LARGE SCALE GENOMIC DNA]</scope>
    <source>
        <strain evidence="1 2">DSM 7050</strain>
    </source>
</reference>
<comment type="caution">
    <text evidence="1">The sequence shown here is derived from an EMBL/GenBank/DDBJ whole genome shotgun (WGS) entry which is preliminary data.</text>
</comment>
<dbReference type="EMBL" id="JACHOT010000004">
    <property type="protein sequence ID" value="MBB4651393.1"/>
    <property type="molecule type" value="Genomic_DNA"/>
</dbReference>
<sequence>MTRLRKWSWGVLPVYNGFAHVERVRGWQLVSFLIDIGQMPKAAVCCISGRTDRVQYHSEDYYDWHPYALNQSIHLTLHQRFKSPDRWRRIVDQYAVTGEEWFARLSMVPVDLAGQLHAQHGDQIADIFDRVPLPSGIQVPLHQVYRIEGESPHEHQNTGRRLGRWNAVRIQSSDIRSS</sequence>
<name>A0ABR6L3L8_9HYPH</name>
<protein>
    <submittedName>
        <fullName evidence="1">Uncharacterized protein</fullName>
    </submittedName>
</protein>
<gene>
    <name evidence="1" type="ORF">GGQ99_003160</name>
</gene>
<keyword evidence="2" id="KW-1185">Reference proteome</keyword>
<proteinExistence type="predicted"/>
<evidence type="ECO:0000313" key="2">
    <source>
        <dbReference type="Proteomes" id="UP000539538"/>
    </source>
</evidence>